<reference evidence="2 3" key="1">
    <citation type="submission" date="2022-01" db="EMBL/GenBank/DDBJ databases">
        <title>A chromosomal length assembly of Cordylochernes scorpioides.</title>
        <authorList>
            <person name="Zeh D."/>
            <person name="Zeh J."/>
        </authorList>
    </citation>
    <scope>NUCLEOTIDE SEQUENCE [LARGE SCALE GENOMIC DNA]</scope>
    <source>
        <strain evidence="2">IN4F17</strain>
        <tissue evidence="2">Whole Body</tissue>
    </source>
</reference>
<evidence type="ECO:0000313" key="2">
    <source>
        <dbReference type="EMBL" id="UYV74986.1"/>
    </source>
</evidence>
<evidence type="ECO:0000313" key="3">
    <source>
        <dbReference type="Proteomes" id="UP001235939"/>
    </source>
</evidence>
<proteinExistence type="predicted"/>
<name>A0ABY6L3X8_9ARAC</name>
<dbReference type="Proteomes" id="UP001235939">
    <property type="component" value="Chromosome 12"/>
</dbReference>
<organism evidence="2 3">
    <name type="scientific">Cordylochernes scorpioides</name>
    <dbReference type="NCBI Taxonomy" id="51811"/>
    <lineage>
        <taxon>Eukaryota</taxon>
        <taxon>Metazoa</taxon>
        <taxon>Ecdysozoa</taxon>
        <taxon>Arthropoda</taxon>
        <taxon>Chelicerata</taxon>
        <taxon>Arachnida</taxon>
        <taxon>Pseudoscorpiones</taxon>
        <taxon>Cheliferoidea</taxon>
        <taxon>Chernetidae</taxon>
        <taxon>Cordylochernes</taxon>
    </lineage>
</organism>
<gene>
    <name evidence="2" type="ORF">LAZ67_12001975</name>
</gene>
<feature type="region of interest" description="Disordered" evidence="1">
    <location>
        <begin position="180"/>
        <end position="219"/>
    </location>
</feature>
<accession>A0ABY6L3X8</accession>
<feature type="compositionally biased region" description="Basic and acidic residues" evidence="1">
    <location>
        <begin position="180"/>
        <end position="194"/>
    </location>
</feature>
<sequence>MVRQPYLNEQQEARARFETRELRTFGTGDLVLVKRMHETKGRHKFEPRYRGPYEVLQRAGDTVYLLKDLETGNLDEIHIDRMKAYLAPVKTYPVEDKNLQDQINDVINDEDHWVHPTYPIYSPRPVEPEEPKETAIIRSPIGIVNGVFGDNIGGLEIRRSTRCLAKVFVVQMKFLHRGKAEKVADDAPKTKAGEDAQLEMTRTLSKPTYPPQKDNDGVD</sequence>
<evidence type="ECO:0000256" key="1">
    <source>
        <dbReference type="SAM" id="MobiDB-lite"/>
    </source>
</evidence>
<keyword evidence="3" id="KW-1185">Reference proteome</keyword>
<dbReference type="EMBL" id="CP092874">
    <property type="protein sequence ID" value="UYV74986.1"/>
    <property type="molecule type" value="Genomic_DNA"/>
</dbReference>
<protein>
    <submittedName>
        <fullName evidence="2">K02A2.6-like</fullName>
    </submittedName>
</protein>